<feature type="region of interest" description="Disordered" evidence="3">
    <location>
        <begin position="384"/>
        <end position="462"/>
    </location>
</feature>
<dbReference type="PANTHER" id="PTHR46652">
    <property type="entry name" value="LEUCINE-RICH REPEAT AND IQ DOMAIN-CONTAINING PROTEIN 1-RELATED"/>
    <property type="match status" value="1"/>
</dbReference>
<keyword evidence="4" id="KW-0732">Signal</keyword>
<dbReference type="EMBL" id="CP047121">
    <property type="protein sequence ID" value="QHB53372.1"/>
    <property type="molecule type" value="Genomic_DNA"/>
</dbReference>
<accession>A0A6P1EC34</accession>
<dbReference type="RefSeq" id="WP_035444610.1">
    <property type="nucleotide sequence ID" value="NZ_CABKOL010000106.1"/>
</dbReference>
<keyword evidence="1" id="KW-0433">Leucine-rich repeat</keyword>
<feature type="compositionally biased region" description="Pro residues" evidence="3">
    <location>
        <begin position="438"/>
        <end position="456"/>
    </location>
</feature>
<evidence type="ECO:0000256" key="2">
    <source>
        <dbReference type="ARBA" id="ARBA00022737"/>
    </source>
</evidence>
<evidence type="ECO:0000256" key="4">
    <source>
        <dbReference type="SAM" id="SignalP"/>
    </source>
</evidence>
<sequence>MIVVAGMLFGMSLSTTARSAGIDSWMPNQQLQNLVLYDLNQQYKKEGKPVLANVNEITQDNIKDLKSLIYFPGTGAQDPILTEPVVGGNGSLGPTNPGNYSLEGLQYATNLETINMNENLNYQHQFFRNDITDVKPLSKLDKLQTLELSGNRITDITPVANLPKLTKLNVMSNCIADLSSLDGKKFTNGLSYIGQQVVLPPVYAKDNAYKLTEPFINKLPKNARNPWTGKDLVYDQKNLAVATGGGIGYRIDARNGPTSHVQVFRISGAASVSGDDFNYNNLKTQIKPGIDVEDPWGNKAQVVRNPYTYYLIADYRMAPDSVQIPVIEYLIPYESTAISVDYVIVPVDQDGKPIAGLTPKKGSGLPGDVIEVPAYDGYETSTKKVTIPENGGNINVVYSKKSTGGDNGNTGNGGGTGTTPGLPSTPIGPANPVEPSKPEPPTTPEKPSEPETPPTNPDGGIVAKKNQAVYAVNKIYLYQKPTFNKKQRLVYYTKKPRINRPMFVVTDYAKSKNGTLRYKVKDVNHKSATAGKTGYITANSKYVLPVYYQGKHRTITVINPKGVNLHRQKNLANKIKNYKQGTVLKVKRLETHNLTTRFVLTNGGYVTANRKLVIAGHYKFAKQVKAKGAINRYSNVNLTKKNRQYSKKTQKVFKVKRAVYSRTHDMTQRGTLRYQVAGGYITGNAKYVKVIR</sequence>
<dbReference type="Gene3D" id="3.80.10.10">
    <property type="entry name" value="Ribonuclease Inhibitor"/>
    <property type="match status" value="1"/>
</dbReference>
<protein>
    <recommendedName>
        <fullName evidence="5">DUF5776 domain-containing protein</fullName>
    </recommendedName>
</protein>
<gene>
    <name evidence="6" type="ORF">GQR93_04160</name>
</gene>
<dbReference type="InterPro" id="IPR001611">
    <property type="entry name" value="Leu-rich_rpt"/>
</dbReference>
<feature type="signal peptide" evidence="4">
    <location>
        <begin position="1"/>
        <end position="19"/>
    </location>
</feature>
<evidence type="ECO:0000256" key="1">
    <source>
        <dbReference type="ARBA" id="ARBA00022614"/>
    </source>
</evidence>
<proteinExistence type="predicted"/>
<feature type="compositionally biased region" description="Gly residues" evidence="3">
    <location>
        <begin position="405"/>
        <end position="418"/>
    </location>
</feature>
<dbReference type="PANTHER" id="PTHR46652:SF3">
    <property type="entry name" value="LEUCINE-RICH REPEAT-CONTAINING PROTEIN 9"/>
    <property type="match status" value="1"/>
</dbReference>
<reference evidence="6 7" key="1">
    <citation type="submission" date="2019-12" db="EMBL/GenBank/DDBJ databases">
        <title>Lactobacillus hilgardii FLUB.</title>
        <authorList>
            <person name="Gustaw K."/>
        </authorList>
    </citation>
    <scope>NUCLEOTIDE SEQUENCE [LARGE SCALE GENOMIC DNA]</scope>
    <source>
        <strain evidence="6 7">FLUB</strain>
    </source>
</reference>
<dbReference type="AlphaFoldDB" id="A0A6P1EC34"/>
<dbReference type="InterPro" id="IPR044081">
    <property type="entry name" value="DUF5776"/>
</dbReference>
<dbReference type="SUPFAM" id="SSF52075">
    <property type="entry name" value="Outer arm dynein light chain 1"/>
    <property type="match status" value="1"/>
</dbReference>
<keyword evidence="2" id="KW-0677">Repeat</keyword>
<evidence type="ECO:0000313" key="7">
    <source>
        <dbReference type="Proteomes" id="UP000465035"/>
    </source>
</evidence>
<evidence type="ECO:0000256" key="3">
    <source>
        <dbReference type="SAM" id="MobiDB-lite"/>
    </source>
</evidence>
<dbReference type="Proteomes" id="UP000465035">
    <property type="component" value="Chromosome"/>
</dbReference>
<dbReference type="InterPro" id="IPR025875">
    <property type="entry name" value="Leu-rich_rpt_4"/>
</dbReference>
<feature type="domain" description="DUF5776" evidence="5">
    <location>
        <begin position="622"/>
        <end position="688"/>
    </location>
</feature>
<name>A0A6P1EC34_LENHI</name>
<dbReference type="InterPro" id="IPR050836">
    <property type="entry name" value="SDS22/Internalin_LRR"/>
</dbReference>
<evidence type="ECO:0000259" key="5">
    <source>
        <dbReference type="Pfam" id="PF19087"/>
    </source>
</evidence>
<evidence type="ECO:0000313" key="6">
    <source>
        <dbReference type="EMBL" id="QHB53372.1"/>
    </source>
</evidence>
<dbReference type="PROSITE" id="PS51450">
    <property type="entry name" value="LRR"/>
    <property type="match status" value="2"/>
</dbReference>
<feature type="domain" description="DUF5776" evidence="5">
    <location>
        <begin position="547"/>
        <end position="613"/>
    </location>
</feature>
<organism evidence="6 7">
    <name type="scientific">Lentilactobacillus hilgardii</name>
    <name type="common">Lactobacillus hilgardii</name>
    <dbReference type="NCBI Taxonomy" id="1588"/>
    <lineage>
        <taxon>Bacteria</taxon>
        <taxon>Bacillati</taxon>
        <taxon>Bacillota</taxon>
        <taxon>Bacilli</taxon>
        <taxon>Lactobacillales</taxon>
        <taxon>Lactobacillaceae</taxon>
        <taxon>Lentilactobacillus</taxon>
    </lineage>
</organism>
<dbReference type="Pfam" id="PF12799">
    <property type="entry name" value="LRR_4"/>
    <property type="match status" value="1"/>
</dbReference>
<feature type="chain" id="PRO_5026686614" description="DUF5776 domain-containing protein" evidence="4">
    <location>
        <begin position="20"/>
        <end position="692"/>
    </location>
</feature>
<feature type="compositionally biased region" description="Low complexity" evidence="3">
    <location>
        <begin position="419"/>
        <end position="434"/>
    </location>
</feature>
<dbReference type="Pfam" id="PF19087">
    <property type="entry name" value="DUF5776"/>
    <property type="match status" value="2"/>
</dbReference>
<dbReference type="InterPro" id="IPR032675">
    <property type="entry name" value="LRR_dom_sf"/>
</dbReference>